<protein>
    <submittedName>
        <fullName evidence="1">Uncharacterized protein</fullName>
    </submittedName>
</protein>
<name>R7ZFJ4_LYSSH</name>
<dbReference type="EMBL" id="AQPX01000015">
    <property type="protein sequence ID" value="EON72853.1"/>
    <property type="molecule type" value="Genomic_DNA"/>
</dbReference>
<dbReference type="PATRIC" id="fig|1285586.5.peg.1842"/>
<dbReference type="eggNOG" id="ENOG5030C7P">
    <property type="taxonomic scope" value="Bacteria"/>
</dbReference>
<dbReference type="HOGENOM" id="CLU_2936131_0_0_9"/>
<organism evidence="1 2">
    <name type="scientific">Lysinibacillus sphaericus OT4b.31</name>
    <dbReference type="NCBI Taxonomy" id="1285586"/>
    <lineage>
        <taxon>Bacteria</taxon>
        <taxon>Bacillati</taxon>
        <taxon>Bacillota</taxon>
        <taxon>Bacilli</taxon>
        <taxon>Bacillales</taxon>
        <taxon>Bacillaceae</taxon>
        <taxon>Lysinibacillus</taxon>
    </lineage>
</organism>
<dbReference type="AlphaFoldDB" id="R7ZFJ4"/>
<sequence length="60" mass="6989">MKAFKDGNSNRSKIDRYAMALAYQEMGNINLIISKEMEHLEIEAIKSVEAFLKKIDFYKC</sequence>
<accession>R7ZFJ4</accession>
<comment type="caution">
    <text evidence="1">The sequence shown here is derived from an EMBL/GenBank/DDBJ whole genome shotgun (WGS) entry which is preliminary data.</text>
</comment>
<gene>
    <name evidence="1" type="ORF">H131_09098</name>
</gene>
<reference evidence="1 2" key="1">
    <citation type="submission" date="2013-04" db="EMBL/GenBank/DDBJ databases">
        <title>Draft genome of the heavy metal tolerant bacterium Lysinibacillus sphaericus strain OT4b.31.</title>
        <authorList>
            <person name="Pena-Montenegro T.D."/>
            <person name="Dussan J."/>
        </authorList>
    </citation>
    <scope>NUCLEOTIDE SEQUENCE [LARGE SCALE GENOMIC DNA]</scope>
    <source>
        <strain evidence="1 2">OT4b.31</strain>
    </source>
</reference>
<dbReference type="Gene3D" id="1.10.1220.10">
    <property type="entry name" value="Met repressor-like"/>
    <property type="match status" value="1"/>
</dbReference>
<dbReference type="OrthoDB" id="2738658at2"/>
<dbReference type="Proteomes" id="UP000013911">
    <property type="component" value="Unassembled WGS sequence"/>
</dbReference>
<evidence type="ECO:0000313" key="1">
    <source>
        <dbReference type="EMBL" id="EON72853.1"/>
    </source>
</evidence>
<proteinExistence type="predicted"/>
<dbReference type="RefSeq" id="WP_010858773.1">
    <property type="nucleotide sequence ID" value="NZ_KB933398.1"/>
</dbReference>
<dbReference type="InterPro" id="IPR013321">
    <property type="entry name" value="Arc_rbn_hlx_hlx"/>
</dbReference>
<dbReference type="GO" id="GO:0006355">
    <property type="term" value="P:regulation of DNA-templated transcription"/>
    <property type="evidence" value="ECO:0007669"/>
    <property type="project" value="InterPro"/>
</dbReference>
<evidence type="ECO:0000313" key="2">
    <source>
        <dbReference type="Proteomes" id="UP000013911"/>
    </source>
</evidence>